<keyword evidence="2 5" id="KW-0812">Transmembrane</keyword>
<sequence length="300" mass="33913">MSTATKDTKIPTILKIWIGLYRSSPKIYLPGTDIDIVFSLRSAFVLSSLRIIFRHVLYYFGWDQSTDTIFASACLTSICHSSLLLPGLLAMLLSQKYVPSAKLQDSPQWYQEAMHALLGFCTGYMIYDSFMGYVVEAWQPGVGPVLSGDDWMFLGHHILTTLYMTSSRWVKAGHISAMALMYNGEFSAPIMNVHFVLEKAMEQDCYKGATWLPTLFTYNEQVFSLLYIICRVFVSPFVIGHVTYDLLIRGRKNVPLWLSICWMPMCWGVQFGSIPWIYTCIDTLKNGPLMNGGVGAHGEL</sequence>
<dbReference type="Pfam" id="PF03798">
    <property type="entry name" value="TRAM_LAG1_CLN8"/>
    <property type="match status" value="1"/>
</dbReference>
<feature type="transmembrane region" description="Helical" evidence="6">
    <location>
        <begin position="222"/>
        <end position="244"/>
    </location>
</feature>
<evidence type="ECO:0000256" key="3">
    <source>
        <dbReference type="ARBA" id="ARBA00022989"/>
    </source>
</evidence>
<dbReference type="PANTHER" id="PTHR31766:SF2">
    <property type="entry name" value="GLABROUS1 ENHANCER-BINDING PROTEIN-LIKE 2"/>
    <property type="match status" value="1"/>
</dbReference>
<dbReference type="PROSITE" id="PS50922">
    <property type="entry name" value="TLC"/>
    <property type="match status" value="1"/>
</dbReference>
<evidence type="ECO:0000256" key="6">
    <source>
        <dbReference type="SAM" id="Phobius"/>
    </source>
</evidence>
<evidence type="ECO:0000256" key="1">
    <source>
        <dbReference type="ARBA" id="ARBA00004141"/>
    </source>
</evidence>
<evidence type="ECO:0000256" key="4">
    <source>
        <dbReference type="ARBA" id="ARBA00023136"/>
    </source>
</evidence>
<evidence type="ECO:0000259" key="7">
    <source>
        <dbReference type="PROSITE" id="PS50922"/>
    </source>
</evidence>
<evidence type="ECO:0000256" key="5">
    <source>
        <dbReference type="PROSITE-ProRule" id="PRU00205"/>
    </source>
</evidence>
<accession>A0AAD9D8S5</accession>
<dbReference type="InterPro" id="IPR040327">
    <property type="entry name" value="At5g14285-like"/>
</dbReference>
<keyword evidence="3 6" id="KW-1133">Transmembrane helix</keyword>
<dbReference type="Proteomes" id="UP001224775">
    <property type="component" value="Unassembled WGS sequence"/>
</dbReference>
<dbReference type="PANTHER" id="PTHR31766">
    <property type="entry name" value="GLABROUS1 ENHANCER-BINDING PROTEIN-LIKE 2"/>
    <property type="match status" value="1"/>
</dbReference>
<proteinExistence type="predicted"/>
<dbReference type="EMBL" id="JATAAI010000027">
    <property type="protein sequence ID" value="KAK1737040.1"/>
    <property type="molecule type" value="Genomic_DNA"/>
</dbReference>
<reference evidence="8" key="1">
    <citation type="submission" date="2023-06" db="EMBL/GenBank/DDBJ databases">
        <title>Survivors Of The Sea: Transcriptome response of Skeletonema marinoi to long-term dormancy.</title>
        <authorList>
            <person name="Pinder M.I.M."/>
            <person name="Kourtchenko O."/>
            <person name="Robertson E.K."/>
            <person name="Larsson T."/>
            <person name="Maumus F."/>
            <person name="Osuna-Cruz C.M."/>
            <person name="Vancaester E."/>
            <person name="Stenow R."/>
            <person name="Vandepoele K."/>
            <person name="Ploug H."/>
            <person name="Bruchert V."/>
            <person name="Godhe A."/>
            <person name="Topel M."/>
        </authorList>
    </citation>
    <scope>NUCLEOTIDE SEQUENCE</scope>
    <source>
        <strain evidence="8">R05AC</strain>
    </source>
</reference>
<protein>
    <recommendedName>
        <fullName evidence="7">TLC domain-containing protein</fullName>
    </recommendedName>
</protein>
<dbReference type="GO" id="GO:0016020">
    <property type="term" value="C:membrane"/>
    <property type="evidence" value="ECO:0007669"/>
    <property type="project" value="UniProtKB-SubCell"/>
</dbReference>
<feature type="domain" description="TLC" evidence="7">
    <location>
        <begin position="66"/>
        <end position="270"/>
    </location>
</feature>
<organism evidence="8 9">
    <name type="scientific">Skeletonema marinoi</name>
    <dbReference type="NCBI Taxonomy" id="267567"/>
    <lineage>
        <taxon>Eukaryota</taxon>
        <taxon>Sar</taxon>
        <taxon>Stramenopiles</taxon>
        <taxon>Ochrophyta</taxon>
        <taxon>Bacillariophyta</taxon>
        <taxon>Coscinodiscophyceae</taxon>
        <taxon>Thalassiosirophycidae</taxon>
        <taxon>Thalassiosirales</taxon>
        <taxon>Skeletonemataceae</taxon>
        <taxon>Skeletonema</taxon>
        <taxon>Skeletonema marinoi-dohrnii complex</taxon>
    </lineage>
</organism>
<gene>
    <name evidence="8" type="ORF">QTG54_012485</name>
</gene>
<dbReference type="AlphaFoldDB" id="A0AAD9D8S5"/>
<feature type="transmembrane region" description="Helical" evidence="6">
    <location>
        <begin position="256"/>
        <end position="278"/>
    </location>
</feature>
<evidence type="ECO:0000313" key="8">
    <source>
        <dbReference type="EMBL" id="KAK1737040.1"/>
    </source>
</evidence>
<name>A0AAD9D8S5_9STRA</name>
<evidence type="ECO:0000256" key="2">
    <source>
        <dbReference type="ARBA" id="ARBA00022692"/>
    </source>
</evidence>
<keyword evidence="4 5" id="KW-0472">Membrane</keyword>
<keyword evidence="9" id="KW-1185">Reference proteome</keyword>
<comment type="caution">
    <text evidence="8">The sequence shown here is derived from an EMBL/GenBank/DDBJ whole genome shotgun (WGS) entry which is preliminary data.</text>
</comment>
<comment type="subcellular location">
    <subcellularLocation>
        <location evidence="1">Membrane</location>
        <topology evidence="1">Multi-pass membrane protein</topology>
    </subcellularLocation>
</comment>
<evidence type="ECO:0000313" key="9">
    <source>
        <dbReference type="Proteomes" id="UP001224775"/>
    </source>
</evidence>
<dbReference type="InterPro" id="IPR006634">
    <property type="entry name" value="TLC-dom"/>
</dbReference>